<sequence>MAAGGVGPAQHQASNGGSGSVSNGGGAASAAATPLHSSAASTANCAAADGYDSDGYSFAPPTPSTLSMSIPPELAGAIPLIDRFQVEGFLKAMQKQIHSAGKRGFFSKKSVGPQAREKFTLEDMLCFQKDPIPTSLLKISSDLVSRSIKLFQVILKYMGIDSPAILSLEERIELVAKLYKHTLKRSELRDELFAQISKQTRNNPDRGWSIRAWELMYLCASSMPPSKDIGAYLSEYVHYIAHGATTDSDVRVLALNTLNALKRSVKAGPRVTIPAREEIEALLTSRKLTTIVFFLDETFEEITYDMATTVADAVEELAGIIKLSVYSSFSLFECRKVVNGSKSSEVGNEEYIGLDDNKYIGDLLSEFKSAKDRNKGEILHCKLVFKKRLFRESDEAVTDPMFVQLSYVQLQHDYILGNYPVGRDDAAQLSALQILVEIGFIDNPESCVEWISLLERFLPRQVAITRAKRDWELDIISRYQLMEHLSKDDARQQFLRILRTLPYGNSVFFSVRKIDDPIGLLPGKIILGINKRGVHFFRPVPKEYLHSAELRDIMQFGSSNTAVFFKMRVAGVLHIFQFETKQGEEICVALQTHINDVMLRRYSKARTATSVTSQNDANQSYKPPNTEMYEKQVQELTKTVEESQKIADQLREDLQLKTKQEAKMQEELEGLRDILQSERQGFKDVKNELDKLKSLFDEKEYALQAALMEKGRLETRLTSGQGRERDTLTTVGSINSDIEMLTKVKEELKSCQKELDASREVSKKLMSEKHLLEQKVQRLERMKSEEKSAIEKAYADECCKLKSQIAELEQKYEATSRSLNVAESNLAARNSEVDNLQNSLKELDELREFKADVDRKNQQTAEILKRQGAQLVELENLYKQEQVLRKRYYNTIEDMKGKIRVFCRLRPLSDKEVSFQEKNIVCSPDEFTIAHPWKDDKSKQHIYDRVFDANTTQEEVFEDTKYLVQSAVDGYNVCIFAYGQTGSGKTFTIYGSDNNPGLTPRATSELFRVIKRDGNKYSFSLKAYMVELYQDNLVDLLLPKNAKPQKLEIKKDSKGVVTVENATVVSISSIEELRAIIFRGSERRHIAGTNMNDESSRSHLILSIIIESTNLQTQSYARGKLSFVDLAGSERVKKSGSAGKQLKEAQSINKSLSALADVISALSSDGQHIPYRNHKLTMLMSDSLGGNAKTLMFVNVSPAESNLEETYNSLMYASRVRCIVNDTSKHVAPKEIMRLKKLIAYWKEQAGKRSEEDELEEIQEERATKEKADNRLTG</sequence>
<evidence type="ECO:0000256" key="14">
    <source>
        <dbReference type="SAM" id="MobiDB-lite"/>
    </source>
</evidence>
<dbReference type="OrthoDB" id="3176171at2759"/>
<dbReference type="GO" id="GO:0005874">
    <property type="term" value="C:microtubule"/>
    <property type="evidence" value="ECO:0007669"/>
    <property type="project" value="UniProtKB-KW"/>
</dbReference>
<dbReference type="InterPro" id="IPR019749">
    <property type="entry name" value="Band_41_domain"/>
</dbReference>
<dbReference type="Proteomes" id="UP000636709">
    <property type="component" value="Unassembled WGS sequence"/>
</dbReference>
<dbReference type="SMART" id="SM00139">
    <property type="entry name" value="MyTH4"/>
    <property type="match status" value="1"/>
</dbReference>
<dbReference type="GO" id="GO:0016491">
    <property type="term" value="F:oxidoreductase activity"/>
    <property type="evidence" value="ECO:0007669"/>
    <property type="project" value="InterPro"/>
</dbReference>
<comment type="caution">
    <text evidence="18">The sequence shown here is derived from an EMBL/GenBank/DDBJ whole genome shotgun (WGS) entry which is preliminary data.</text>
</comment>
<evidence type="ECO:0000256" key="2">
    <source>
        <dbReference type="ARBA" id="ARBA00010899"/>
    </source>
</evidence>
<dbReference type="FunFam" id="1.25.40.530:FF:000005">
    <property type="entry name" value="Kinesin-like calmodulin-binding protein (ZWICHEL)"/>
    <property type="match status" value="1"/>
</dbReference>
<dbReference type="PANTHER" id="PTHR47972:SF16">
    <property type="entry name" value="KINESIN-LIKE PROTEIN"/>
    <property type="match status" value="1"/>
</dbReference>
<dbReference type="CDD" id="cd01366">
    <property type="entry name" value="KISc_C_terminal"/>
    <property type="match status" value="1"/>
</dbReference>
<feature type="domain" description="MyTH4" evidence="17">
    <location>
        <begin position="127"/>
        <end position="283"/>
    </location>
</feature>
<dbReference type="InterPro" id="IPR011993">
    <property type="entry name" value="PH-like_dom_sf"/>
</dbReference>
<dbReference type="Pfam" id="PF00784">
    <property type="entry name" value="MyTH4"/>
    <property type="match status" value="1"/>
</dbReference>
<dbReference type="InterPro" id="IPR019821">
    <property type="entry name" value="Kinesin_motor_CS"/>
</dbReference>
<name>A0A835AJ77_9POAL</name>
<dbReference type="InterPro" id="IPR036961">
    <property type="entry name" value="Kinesin_motor_dom_sf"/>
</dbReference>
<evidence type="ECO:0000256" key="13">
    <source>
        <dbReference type="SAM" id="Coils"/>
    </source>
</evidence>
<feature type="coiled-coil region" evidence="13">
    <location>
        <begin position="741"/>
        <end position="846"/>
    </location>
</feature>
<dbReference type="SUPFAM" id="SSF47031">
    <property type="entry name" value="Second domain of FERM"/>
    <property type="match status" value="1"/>
</dbReference>
<proteinExistence type="inferred from homology"/>
<dbReference type="CDD" id="cd13200">
    <property type="entry name" value="FERM_C_KCBP"/>
    <property type="match status" value="1"/>
</dbReference>
<dbReference type="Gene3D" id="3.10.20.90">
    <property type="entry name" value="Phosphatidylinositol 3-kinase Catalytic Subunit, Chain A, domain 1"/>
    <property type="match status" value="1"/>
</dbReference>
<dbReference type="InterPro" id="IPR019748">
    <property type="entry name" value="FERM_central"/>
</dbReference>
<dbReference type="PANTHER" id="PTHR47972">
    <property type="entry name" value="KINESIN-LIKE PROTEIN KLP-3"/>
    <property type="match status" value="1"/>
</dbReference>
<dbReference type="PROSITE" id="PS50067">
    <property type="entry name" value="KINESIN_MOTOR_2"/>
    <property type="match status" value="1"/>
</dbReference>
<feature type="binding site" evidence="12">
    <location>
        <begin position="979"/>
        <end position="986"/>
    </location>
    <ligand>
        <name>ATP</name>
        <dbReference type="ChEBI" id="CHEBI:30616"/>
    </ligand>
</feature>
<dbReference type="InterPro" id="IPR014352">
    <property type="entry name" value="FERM/acyl-CoA-bd_prot_sf"/>
</dbReference>
<evidence type="ECO:0000256" key="11">
    <source>
        <dbReference type="ARBA" id="ARBA00075899"/>
    </source>
</evidence>
<keyword evidence="5 12" id="KW-0547">Nucleotide-binding</keyword>
<dbReference type="SUPFAM" id="SSF50729">
    <property type="entry name" value="PH domain-like"/>
    <property type="match status" value="1"/>
</dbReference>
<dbReference type="InterPro" id="IPR011254">
    <property type="entry name" value="Prismane-like_sf"/>
</dbReference>
<dbReference type="InterPro" id="IPR027417">
    <property type="entry name" value="P-loop_NTPase"/>
</dbReference>
<keyword evidence="3" id="KW-0963">Cytoplasm</keyword>
<dbReference type="GO" id="GO:0008017">
    <property type="term" value="F:microtubule binding"/>
    <property type="evidence" value="ECO:0007669"/>
    <property type="project" value="InterPro"/>
</dbReference>
<feature type="domain" description="Kinesin motor" evidence="16">
    <location>
        <begin position="898"/>
        <end position="1219"/>
    </location>
</feature>
<dbReference type="GO" id="GO:0003777">
    <property type="term" value="F:microtubule motor activity"/>
    <property type="evidence" value="ECO:0007669"/>
    <property type="project" value="InterPro"/>
</dbReference>
<feature type="domain" description="FERM" evidence="15">
    <location>
        <begin position="288"/>
        <end position="602"/>
    </location>
</feature>
<evidence type="ECO:0000259" key="16">
    <source>
        <dbReference type="PROSITE" id="PS50067"/>
    </source>
</evidence>
<feature type="compositionally biased region" description="Gly residues" evidence="14">
    <location>
        <begin position="16"/>
        <end position="27"/>
    </location>
</feature>
<dbReference type="Gene3D" id="3.40.850.10">
    <property type="entry name" value="Kinesin motor domain"/>
    <property type="match status" value="1"/>
</dbReference>
<dbReference type="SMART" id="SM00295">
    <property type="entry name" value="B41"/>
    <property type="match status" value="1"/>
</dbReference>
<dbReference type="Gene3D" id="1.20.80.10">
    <property type="match status" value="1"/>
</dbReference>
<feature type="compositionally biased region" description="Basic and acidic residues" evidence="14">
    <location>
        <begin position="1260"/>
        <end position="1274"/>
    </location>
</feature>
<keyword evidence="10" id="KW-0206">Cytoskeleton</keyword>
<evidence type="ECO:0000256" key="6">
    <source>
        <dbReference type="ARBA" id="ARBA00022840"/>
    </source>
</evidence>
<dbReference type="FunFam" id="3.10.20.90:FF:000090">
    <property type="entry name" value="Kinesin-like calmodulin-binding protein (ZWICHEL)"/>
    <property type="match status" value="1"/>
</dbReference>
<evidence type="ECO:0000256" key="7">
    <source>
        <dbReference type="ARBA" id="ARBA00022860"/>
    </source>
</evidence>
<comment type="subcellular location">
    <subcellularLocation>
        <location evidence="1">Cytoplasm</location>
        <location evidence="1">Cytoskeleton</location>
    </subcellularLocation>
</comment>
<dbReference type="InterPro" id="IPR027640">
    <property type="entry name" value="Kinesin-like_fam"/>
</dbReference>
<dbReference type="Pfam" id="PF02174">
    <property type="entry name" value="IRS"/>
    <property type="match status" value="1"/>
</dbReference>
<accession>A0A835AJ77</accession>
<dbReference type="PROSITE" id="PS51016">
    <property type="entry name" value="MYTH4"/>
    <property type="match status" value="1"/>
</dbReference>
<evidence type="ECO:0000256" key="8">
    <source>
        <dbReference type="ARBA" id="ARBA00023054"/>
    </source>
</evidence>
<dbReference type="GO" id="GO:0007018">
    <property type="term" value="P:microtubule-based movement"/>
    <property type="evidence" value="ECO:0007669"/>
    <property type="project" value="InterPro"/>
</dbReference>
<dbReference type="InterPro" id="IPR038185">
    <property type="entry name" value="MyTH4_dom_sf"/>
</dbReference>
<dbReference type="Pfam" id="PF00373">
    <property type="entry name" value="FERM_M"/>
    <property type="match status" value="1"/>
</dbReference>
<dbReference type="PROSITE" id="PS50057">
    <property type="entry name" value="FERM_3"/>
    <property type="match status" value="1"/>
</dbReference>
<feature type="region of interest" description="Disordered" evidence="14">
    <location>
        <begin position="1"/>
        <end position="31"/>
    </location>
</feature>
<evidence type="ECO:0000256" key="10">
    <source>
        <dbReference type="ARBA" id="ARBA00023212"/>
    </source>
</evidence>
<dbReference type="GO" id="GO:0005516">
    <property type="term" value="F:calmodulin binding"/>
    <property type="evidence" value="ECO:0007669"/>
    <property type="project" value="UniProtKB-KW"/>
</dbReference>
<evidence type="ECO:0000256" key="12">
    <source>
        <dbReference type="PROSITE-ProRule" id="PRU00283"/>
    </source>
</evidence>
<dbReference type="InterPro" id="IPR001752">
    <property type="entry name" value="Kinesin_motor_dom"/>
</dbReference>
<dbReference type="FunFam" id="1.20.80.10:FF:000018">
    <property type="entry name" value="Kinesin-like calmodulin binding protein"/>
    <property type="match status" value="1"/>
</dbReference>
<dbReference type="PRINTS" id="PR00380">
    <property type="entry name" value="KINESINHEAVY"/>
</dbReference>
<dbReference type="InterPro" id="IPR002404">
    <property type="entry name" value="IRS_PTB"/>
</dbReference>
<keyword evidence="19" id="KW-1185">Reference proteome</keyword>
<dbReference type="FunFam" id="2.30.29.30:FF:000131">
    <property type="entry name" value="Kinesin-like calmodulin-binding protein (ZWICHEL)"/>
    <property type="match status" value="1"/>
</dbReference>
<keyword evidence="6 12" id="KW-0067">ATP-binding</keyword>
<evidence type="ECO:0000256" key="5">
    <source>
        <dbReference type="ARBA" id="ARBA00022741"/>
    </source>
</evidence>
<dbReference type="Gene3D" id="1.25.40.530">
    <property type="entry name" value="MyTH4 domain"/>
    <property type="match status" value="1"/>
</dbReference>
<evidence type="ECO:0000256" key="1">
    <source>
        <dbReference type="ARBA" id="ARBA00004245"/>
    </source>
</evidence>
<evidence type="ECO:0000256" key="3">
    <source>
        <dbReference type="ARBA" id="ARBA00022490"/>
    </source>
</evidence>
<dbReference type="CDD" id="cd14473">
    <property type="entry name" value="FERM_B-lobe"/>
    <property type="match status" value="1"/>
</dbReference>
<dbReference type="InterPro" id="IPR000857">
    <property type="entry name" value="MyTH4_dom"/>
</dbReference>
<evidence type="ECO:0000313" key="18">
    <source>
        <dbReference type="EMBL" id="KAF8660347.1"/>
    </source>
</evidence>
<organism evidence="18 19">
    <name type="scientific">Digitaria exilis</name>
    <dbReference type="NCBI Taxonomy" id="1010633"/>
    <lineage>
        <taxon>Eukaryota</taxon>
        <taxon>Viridiplantae</taxon>
        <taxon>Streptophyta</taxon>
        <taxon>Embryophyta</taxon>
        <taxon>Tracheophyta</taxon>
        <taxon>Spermatophyta</taxon>
        <taxon>Magnoliopsida</taxon>
        <taxon>Liliopsida</taxon>
        <taxon>Poales</taxon>
        <taxon>Poaceae</taxon>
        <taxon>PACMAD clade</taxon>
        <taxon>Panicoideae</taxon>
        <taxon>Panicodae</taxon>
        <taxon>Paniceae</taxon>
        <taxon>Anthephorinae</taxon>
        <taxon>Digitaria</taxon>
    </lineage>
</organism>
<dbReference type="SMART" id="SM00129">
    <property type="entry name" value="KISc"/>
    <property type="match status" value="1"/>
</dbReference>
<evidence type="ECO:0000256" key="4">
    <source>
        <dbReference type="ARBA" id="ARBA00022701"/>
    </source>
</evidence>
<dbReference type="SUPFAM" id="SSF52540">
    <property type="entry name" value="P-loop containing nucleoside triphosphate hydrolases"/>
    <property type="match status" value="1"/>
</dbReference>
<feature type="region of interest" description="Disordered" evidence="14">
    <location>
        <begin position="1245"/>
        <end position="1274"/>
    </location>
</feature>
<dbReference type="Pfam" id="PF00225">
    <property type="entry name" value="Kinesin"/>
    <property type="match status" value="1"/>
</dbReference>
<keyword evidence="8 13" id="KW-0175">Coiled coil</keyword>
<dbReference type="Gene3D" id="6.10.250.760">
    <property type="match status" value="1"/>
</dbReference>
<reference evidence="18" key="1">
    <citation type="submission" date="2020-07" db="EMBL/GenBank/DDBJ databases">
        <title>Genome sequence and genetic diversity analysis of an under-domesticated orphan crop, white fonio (Digitaria exilis).</title>
        <authorList>
            <person name="Bennetzen J.L."/>
            <person name="Chen S."/>
            <person name="Ma X."/>
            <person name="Wang X."/>
            <person name="Yssel A.E.J."/>
            <person name="Chaluvadi S.R."/>
            <person name="Johnson M."/>
            <person name="Gangashetty P."/>
            <person name="Hamidou F."/>
            <person name="Sanogo M.D."/>
            <person name="Zwaenepoel A."/>
            <person name="Wallace J."/>
            <person name="Van De Peer Y."/>
            <person name="Van Deynze A."/>
        </authorList>
    </citation>
    <scope>NUCLEOTIDE SEQUENCE</scope>
    <source>
        <tissue evidence="18">Leaves</tissue>
    </source>
</reference>
<keyword evidence="4" id="KW-0493">Microtubule</keyword>
<evidence type="ECO:0000256" key="9">
    <source>
        <dbReference type="ARBA" id="ARBA00023175"/>
    </source>
</evidence>
<dbReference type="FunFam" id="3.40.850.10:FF:000041">
    <property type="entry name" value="Kinesin-like calmodulin-binding protein"/>
    <property type="match status" value="1"/>
</dbReference>
<dbReference type="AlphaFoldDB" id="A0A835AJ77"/>
<dbReference type="PROSITE" id="PS00411">
    <property type="entry name" value="KINESIN_MOTOR_1"/>
    <property type="match status" value="1"/>
</dbReference>
<protein>
    <recommendedName>
        <fullName evidence="11">Kinesin-like calmodulin-binding protein</fullName>
    </recommendedName>
</protein>
<dbReference type="EMBL" id="JACEFO010002444">
    <property type="protein sequence ID" value="KAF8660347.1"/>
    <property type="molecule type" value="Genomic_DNA"/>
</dbReference>
<dbReference type="SUPFAM" id="SSF56821">
    <property type="entry name" value="Prismane protein-like"/>
    <property type="match status" value="1"/>
</dbReference>
<evidence type="ECO:0000259" key="17">
    <source>
        <dbReference type="PROSITE" id="PS51016"/>
    </source>
</evidence>
<keyword evidence="7" id="KW-0112">Calmodulin-binding</keyword>
<evidence type="ECO:0000313" key="19">
    <source>
        <dbReference type="Proteomes" id="UP000636709"/>
    </source>
</evidence>
<dbReference type="InterPro" id="IPR035963">
    <property type="entry name" value="FERM_2"/>
</dbReference>
<dbReference type="Pfam" id="PF21989">
    <property type="entry name" value="RA_2"/>
    <property type="match status" value="1"/>
</dbReference>
<gene>
    <name evidence="18" type="ORF">HU200_057927</name>
</gene>
<dbReference type="Gene3D" id="2.30.29.30">
    <property type="entry name" value="Pleckstrin-homology domain (PH domain)/Phosphotyrosine-binding domain (PTB)"/>
    <property type="match status" value="1"/>
</dbReference>
<feature type="coiled-coil region" evidence="13">
    <location>
        <begin position="626"/>
        <end position="695"/>
    </location>
</feature>
<evidence type="ECO:0000259" key="15">
    <source>
        <dbReference type="PROSITE" id="PS50057"/>
    </source>
</evidence>
<keyword evidence="9 12" id="KW-0505">Motor protein</keyword>
<comment type="similarity">
    <text evidence="2">Belongs to the TRAFAC class myosin-kinesin ATPase superfamily. Kinesin family. KIN-14 subfamily.</text>
</comment>
<dbReference type="GO" id="GO:0005524">
    <property type="term" value="F:ATP binding"/>
    <property type="evidence" value="ECO:0007669"/>
    <property type="project" value="UniProtKB-UniRule"/>
</dbReference>
<dbReference type="InterPro" id="IPR000299">
    <property type="entry name" value="FERM_domain"/>
</dbReference>